<name>A0ABR6YE80_9BURK</name>
<dbReference type="Proteomes" id="UP000624279">
    <property type="component" value="Unassembled WGS sequence"/>
</dbReference>
<organism evidence="12 13">
    <name type="scientific">Undibacterium flavidum</name>
    <dbReference type="NCBI Taxonomy" id="2762297"/>
    <lineage>
        <taxon>Bacteria</taxon>
        <taxon>Pseudomonadati</taxon>
        <taxon>Pseudomonadota</taxon>
        <taxon>Betaproteobacteria</taxon>
        <taxon>Burkholderiales</taxon>
        <taxon>Oxalobacteraceae</taxon>
        <taxon>Undibacterium</taxon>
    </lineage>
</organism>
<sequence>MQIFKFSFNAMACSCEIVIGYDESTQLQDNAKCNAKYNAQNSAQLAIAEVKRIEAKYSRYRAESVIGVINQAAGKTPIHCDAETWTLLEYADTLYRSSGGLFDITAGVLRRAWNFSQATLPTEQRLAELCRLIDWSVLERHDQQIYLPREGMELDFGGFGKEYAADRAAVILQAQHVRFGYVNLGGDIRVLGPKPDQQAWQIGIQDPRNANNIIATIPIERGGLATSGDYQRYFELDGRRYCHIVHPRTGWPVDHWRSITVIAALTTMAGSCTTIAMLKQEKCLEFLQQAGVNYLAIDRDGQLYKNH</sequence>
<keyword evidence="6 11" id="KW-0479">Metal-binding</keyword>
<dbReference type="InterPro" id="IPR024932">
    <property type="entry name" value="ApbE"/>
</dbReference>
<dbReference type="EC" id="2.7.1.180" evidence="2 11"/>
<accession>A0ABR6YE80</accession>
<evidence type="ECO:0000256" key="9">
    <source>
        <dbReference type="ARBA" id="ARBA00031306"/>
    </source>
</evidence>
<dbReference type="EMBL" id="JACOGA010000013">
    <property type="protein sequence ID" value="MBC3874819.1"/>
    <property type="molecule type" value="Genomic_DNA"/>
</dbReference>
<evidence type="ECO:0000256" key="11">
    <source>
        <dbReference type="PIRNR" id="PIRNR006268"/>
    </source>
</evidence>
<evidence type="ECO:0000256" key="5">
    <source>
        <dbReference type="ARBA" id="ARBA00022679"/>
    </source>
</evidence>
<dbReference type="PIRSF" id="PIRSF006268">
    <property type="entry name" value="ApbE"/>
    <property type="match status" value="1"/>
</dbReference>
<proteinExistence type="inferred from homology"/>
<dbReference type="SUPFAM" id="SSF143631">
    <property type="entry name" value="ApbE-like"/>
    <property type="match status" value="1"/>
</dbReference>
<comment type="similarity">
    <text evidence="11">Belongs to the ApbE family.</text>
</comment>
<keyword evidence="7 11" id="KW-0274">FAD</keyword>
<evidence type="ECO:0000256" key="1">
    <source>
        <dbReference type="ARBA" id="ARBA00001946"/>
    </source>
</evidence>
<evidence type="ECO:0000256" key="7">
    <source>
        <dbReference type="ARBA" id="ARBA00022827"/>
    </source>
</evidence>
<dbReference type="PANTHER" id="PTHR30040">
    <property type="entry name" value="THIAMINE BIOSYNTHESIS LIPOPROTEIN APBE"/>
    <property type="match status" value="1"/>
</dbReference>
<dbReference type="PANTHER" id="PTHR30040:SF2">
    <property type="entry name" value="FAD:PROTEIN FMN TRANSFERASE"/>
    <property type="match status" value="1"/>
</dbReference>
<dbReference type="RefSeq" id="WP_186942799.1">
    <property type="nucleotide sequence ID" value="NZ_JACOGA010000013.1"/>
</dbReference>
<keyword evidence="5 11" id="KW-0808">Transferase</keyword>
<keyword evidence="8 11" id="KW-0460">Magnesium</keyword>
<evidence type="ECO:0000313" key="12">
    <source>
        <dbReference type="EMBL" id="MBC3874819.1"/>
    </source>
</evidence>
<dbReference type="Pfam" id="PF02424">
    <property type="entry name" value="ApbE"/>
    <property type="match status" value="1"/>
</dbReference>
<evidence type="ECO:0000313" key="13">
    <source>
        <dbReference type="Proteomes" id="UP000624279"/>
    </source>
</evidence>
<evidence type="ECO:0000256" key="3">
    <source>
        <dbReference type="ARBA" id="ARBA00016337"/>
    </source>
</evidence>
<dbReference type="GO" id="GO:0016740">
    <property type="term" value="F:transferase activity"/>
    <property type="evidence" value="ECO:0007669"/>
    <property type="project" value="UniProtKB-KW"/>
</dbReference>
<dbReference type="Gene3D" id="3.10.520.10">
    <property type="entry name" value="ApbE-like domains"/>
    <property type="match status" value="1"/>
</dbReference>
<comment type="catalytic activity">
    <reaction evidence="10 11">
        <text>L-threonyl-[protein] + FAD = FMN-L-threonyl-[protein] + AMP + H(+)</text>
        <dbReference type="Rhea" id="RHEA:36847"/>
        <dbReference type="Rhea" id="RHEA-COMP:11060"/>
        <dbReference type="Rhea" id="RHEA-COMP:11061"/>
        <dbReference type="ChEBI" id="CHEBI:15378"/>
        <dbReference type="ChEBI" id="CHEBI:30013"/>
        <dbReference type="ChEBI" id="CHEBI:57692"/>
        <dbReference type="ChEBI" id="CHEBI:74257"/>
        <dbReference type="ChEBI" id="CHEBI:456215"/>
        <dbReference type="EC" id="2.7.1.180"/>
    </reaction>
</comment>
<evidence type="ECO:0000256" key="8">
    <source>
        <dbReference type="ARBA" id="ARBA00022842"/>
    </source>
</evidence>
<evidence type="ECO:0000256" key="4">
    <source>
        <dbReference type="ARBA" id="ARBA00022630"/>
    </source>
</evidence>
<reference evidence="12 13" key="1">
    <citation type="submission" date="2020-08" db="EMBL/GenBank/DDBJ databases">
        <title>Novel species isolated from subtropical streams in China.</title>
        <authorList>
            <person name="Lu H."/>
        </authorList>
    </citation>
    <scope>NUCLEOTIDE SEQUENCE [LARGE SCALE GENOMIC DNA]</scope>
    <source>
        <strain evidence="12 13">LX15W</strain>
    </source>
</reference>
<evidence type="ECO:0000256" key="10">
    <source>
        <dbReference type="ARBA" id="ARBA00048540"/>
    </source>
</evidence>
<comment type="caution">
    <text evidence="12">The sequence shown here is derived from an EMBL/GenBank/DDBJ whole genome shotgun (WGS) entry which is preliminary data.</text>
</comment>
<evidence type="ECO:0000256" key="6">
    <source>
        <dbReference type="ARBA" id="ARBA00022723"/>
    </source>
</evidence>
<keyword evidence="13" id="KW-1185">Reference proteome</keyword>
<comment type="cofactor">
    <cofactor evidence="1">
        <name>Mg(2+)</name>
        <dbReference type="ChEBI" id="CHEBI:18420"/>
    </cofactor>
</comment>
<protein>
    <recommendedName>
        <fullName evidence="3 11">FAD:protein FMN transferase</fullName>
        <ecNumber evidence="2 11">2.7.1.180</ecNumber>
    </recommendedName>
    <alternativeName>
        <fullName evidence="9 11">Flavin transferase</fullName>
    </alternativeName>
</protein>
<evidence type="ECO:0000256" key="2">
    <source>
        <dbReference type="ARBA" id="ARBA00011955"/>
    </source>
</evidence>
<gene>
    <name evidence="12" type="ORF">H8K55_14600</name>
</gene>
<dbReference type="InterPro" id="IPR003374">
    <property type="entry name" value="ApbE-like_sf"/>
</dbReference>
<keyword evidence="4 11" id="KW-0285">Flavoprotein</keyword>